<gene>
    <name evidence="4" type="ORF">COS11_00655</name>
</gene>
<keyword evidence="1" id="KW-0547">Nucleotide-binding</keyword>
<dbReference type="SUPFAM" id="SSF52540">
    <property type="entry name" value="P-loop containing nucleoside triphosphate hydrolases"/>
    <property type="match status" value="1"/>
</dbReference>
<dbReference type="Pfam" id="PF01656">
    <property type="entry name" value="CbiA"/>
    <property type="match status" value="1"/>
</dbReference>
<evidence type="ECO:0000313" key="4">
    <source>
        <dbReference type="EMBL" id="PIV64732.1"/>
    </source>
</evidence>
<dbReference type="GO" id="GO:0009898">
    <property type="term" value="C:cytoplasmic side of plasma membrane"/>
    <property type="evidence" value="ECO:0007669"/>
    <property type="project" value="TreeGrafter"/>
</dbReference>
<dbReference type="PIRSF" id="PIRSF005647">
    <property type="entry name" value="CooC"/>
    <property type="match status" value="1"/>
</dbReference>
<evidence type="ECO:0000256" key="1">
    <source>
        <dbReference type="ARBA" id="ARBA00022741"/>
    </source>
</evidence>
<dbReference type="GO" id="GO:0016887">
    <property type="term" value="F:ATP hydrolysis activity"/>
    <property type="evidence" value="ECO:0007669"/>
    <property type="project" value="TreeGrafter"/>
</dbReference>
<dbReference type="AlphaFoldDB" id="A0A2M7EAF8"/>
<sequence length="260" mass="28888">MKIAVTGKGGVGKTFLVVVLAKLFAEKEKKVFVIDADPDANLALTLGFPNPSEIIPLIKMKELIEERTGAKIGALAPYFKLNPKVDDIPDKYFLRQQGINLAVMGSVRGGGLGCTCPENAFLKALLRHLVVERKEVVILDMEAGIEHLGRGTTQNMDRLIVVVEPGRNSIETAHRIKDLAREIGISRIEIVGNKIRENGDKKFILDALAGFDFLGFIPYNKKINEAELKNIPFFEYCPEILKEGREIVKRLGDPKRIALR</sequence>
<dbReference type="InterPro" id="IPR014433">
    <property type="entry name" value="CooC"/>
</dbReference>
<dbReference type="GO" id="GO:0051782">
    <property type="term" value="P:negative regulation of cell division"/>
    <property type="evidence" value="ECO:0007669"/>
    <property type="project" value="TreeGrafter"/>
</dbReference>
<dbReference type="GO" id="GO:0005524">
    <property type="term" value="F:ATP binding"/>
    <property type="evidence" value="ECO:0007669"/>
    <property type="project" value="UniProtKB-KW"/>
</dbReference>
<dbReference type="InterPro" id="IPR002586">
    <property type="entry name" value="CobQ/CobB/MinD/ParA_Nub-bd_dom"/>
</dbReference>
<reference evidence="5" key="1">
    <citation type="submission" date="2017-09" db="EMBL/GenBank/DDBJ databases">
        <title>Depth-based differentiation of microbial function through sediment-hosted aquifers and enrichment of novel symbionts in the deep terrestrial subsurface.</title>
        <authorList>
            <person name="Probst A.J."/>
            <person name="Ladd B."/>
            <person name="Jarett J.K."/>
            <person name="Geller-Mcgrath D.E."/>
            <person name="Sieber C.M.K."/>
            <person name="Emerson J.B."/>
            <person name="Anantharaman K."/>
            <person name="Thomas B.C."/>
            <person name="Malmstrom R."/>
            <person name="Stieglmeier M."/>
            <person name="Klingl A."/>
            <person name="Woyke T."/>
            <person name="Ryan C.M."/>
            <person name="Banfield J.F."/>
        </authorList>
    </citation>
    <scope>NUCLEOTIDE SEQUENCE [LARGE SCALE GENOMIC DNA]</scope>
</reference>
<dbReference type="PANTHER" id="PTHR43384:SF6">
    <property type="entry name" value="SEPTUM SITE-DETERMINING PROTEIN MIND HOMOLOG, CHLOROPLASTIC"/>
    <property type="match status" value="1"/>
</dbReference>
<dbReference type="PANTHER" id="PTHR43384">
    <property type="entry name" value="SEPTUM SITE-DETERMINING PROTEIN MIND HOMOLOG, CHLOROPLASTIC-RELATED"/>
    <property type="match status" value="1"/>
</dbReference>
<evidence type="ECO:0000313" key="5">
    <source>
        <dbReference type="Proteomes" id="UP000228886"/>
    </source>
</evidence>
<dbReference type="CDD" id="cd02034">
    <property type="entry name" value="CooC1"/>
    <property type="match status" value="1"/>
</dbReference>
<dbReference type="InterPro" id="IPR050625">
    <property type="entry name" value="ParA/MinD_ATPase"/>
</dbReference>
<dbReference type="Proteomes" id="UP000228886">
    <property type="component" value="Unassembled WGS sequence"/>
</dbReference>
<comment type="caution">
    <text evidence="4">The sequence shown here is derived from an EMBL/GenBank/DDBJ whole genome shotgun (WGS) entry which is preliminary data.</text>
</comment>
<dbReference type="Gene3D" id="3.40.50.300">
    <property type="entry name" value="P-loop containing nucleotide triphosphate hydrolases"/>
    <property type="match status" value="1"/>
</dbReference>
<dbReference type="GO" id="GO:0005829">
    <property type="term" value="C:cytosol"/>
    <property type="evidence" value="ECO:0007669"/>
    <property type="project" value="TreeGrafter"/>
</dbReference>
<dbReference type="FunFam" id="3.40.50.300:FF:001573">
    <property type="entry name" value="Carbon monoxide dehydrogenase accessory protein CooC"/>
    <property type="match status" value="1"/>
</dbReference>
<evidence type="ECO:0000259" key="3">
    <source>
        <dbReference type="Pfam" id="PF01656"/>
    </source>
</evidence>
<accession>A0A2M7EAF8</accession>
<organism evidence="4 5">
    <name type="scientific">bacterium (Candidatus Ratteibacteria) CG01_land_8_20_14_3_00_40_19</name>
    <dbReference type="NCBI Taxonomy" id="2014290"/>
    <lineage>
        <taxon>Bacteria</taxon>
        <taxon>Candidatus Ratteibacteria</taxon>
    </lineage>
</organism>
<keyword evidence="2" id="KW-0067">ATP-binding</keyword>
<feature type="domain" description="CobQ/CobB/MinD/ParA nucleotide binding" evidence="3">
    <location>
        <begin position="4"/>
        <end position="232"/>
    </location>
</feature>
<evidence type="ECO:0000256" key="2">
    <source>
        <dbReference type="ARBA" id="ARBA00022840"/>
    </source>
</evidence>
<proteinExistence type="predicted"/>
<name>A0A2M7EAF8_9BACT</name>
<dbReference type="EMBL" id="PETL01000037">
    <property type="protein sequence ID" value="PIV64732.1"/>
    <property type="molecule type" value="Genomic_DNA"/>
</dbReference>
<protein>
    <submittedName>
        <fullName evidence="4">Carbon monoxide dehydrogenase</fullName>
    </submittedName>
</protein>
<dbReference type="InterPro" id="IPR027417">
    <property type="entry name" value="P-loop_NTPase"/>
</dbReference>